<evidence type="ECO:0000256" key="7">
    <source>
        <dbReference type="PROSITE-ProRule" id="PRU00042"/>
    </source>
</evidence>
<feature type="domain" description="C2H2-type" evidence="10">
    <location>
        <begin position="22"/>
        <end position="42"/>
    </location>
</feature>
<keyword evidence="5" id="KW-0804">Transcription</keyword>
<dbReference type="SUPFAM" id="SSF57701">
    <property type="entry name" value="Zn2/Cys6 DNA-binding domain"/>
    <property type="match status" value="1"/>
</dbReference>
<dbReference type="GO" id="GO:0009893">
    <property type="term" value="P:positive regulation of metabolic process"/>
    <property type="evidence" value="ECO:0007669"/>
    <property type="project" value="UniProtKB-ARBA"/>
</dbReference>
<keyword evidence="2" id="KW-0862">Zinc</keyword>
<evidence type="ECO:0000313" key="11">
    <source>
        <dbReference type="EMBL" id="KAE8138799.1"/>
    </source>
</evidence>
<evidence type="ECO:0000259" key="9">
    <source>
        <dbReference type="PROSITE" id="PS50048"/>
    </source>
</evidence>
<dbReference type="Proteomes" id="UP000325672">
    <property type="component" value="Unassembled WGS sequence"/>
</dbReference>
<dbReference type="InterPro" id="IPR001138">
    <property type="entry name" value="Zn2Cys6_DnaBD"/>
</dbReference>
<name>A0A5N6SYD6_ASPPS</name>
<dbReference type="GO" id="GO:0006351">
    <property type="term" value="P:DNA-templated transcription"/>
    <property type="evidence" value="ECO:0007669"/>
    <property type="project" value="InterPro"/>
</dbReference>
<accession>A0A5N6SYD6</accession>
<dbReference type="CDD" id="cd12148">
    <property type="entry name" value="fungal_TF_MHR"/>
    <property type="match status" value="1"/>
</dbReference>
<keyword evidence="3" id="KW-0805">Transcription regulation</keyword>
<evidence type="ECO:0000256" key="6">
    <source>
        <dbReference type="ARBA" id="ARBA00023242"/>
    </source>
</evidence>
<keyword evidence="1" id="KW-0479">Metal-binding</keyword>
<proteinExistence type="predicted"/>
<evidence type="ECO:0000256" key="3">
    <source>
        <dbReference type="ARBA" id="ARBA00023015"/>
    </source>
</evidence>
<evidence type="ECO:0000256" key="5">
    <source>
        <dbReference type="ARBA" id="ARBA00023163"/>
    </source>
</evidence>
<organism evidence="11 12">
    <name type="scientific">Aspergillus pseudotamarii</name>
    <dbReference type="NCBI Taxonomy" id="132259"/>
    <lineage>
        <taxon>Eukaryota</taxon>
        <taxon>Fungi</taxon>
        <taxon>Dikarya</taxon>
        <taxon>Ascomycota</taxon>
        <taxon>Pezizomycotina</taxon>
        <taxon>Eurotiomycetes</taxon>
        <taxon>Eurotiomycetidae</taxon>
        <taxon>Eurotiales</taxon>
        <taxon>Aspergillaceae</taxon>
        <taxon>Aspergillus</taxon>
        <taxon>Aspergillus subgen. Circumdati</taxon>
    </lineage>
</organism>
<protein>
    <submittedName>
        <fullName evidence="11">Uncharacterized protein</fullName>
    </submittedName>
</protein>
<dbReference type="GO" id="GO:0008270">
    <property type="term" value="F:zinc ion binding"/>
    <property type="evidence" value="ECO:0007669"/>
    <property type="project" value="UniProtKB-KW"/>
</dbReference>
<evidence type="ECO:0000313" key="12">
    <source>
        <dbReference type="Proteomes" id="UP000325672"/>
    </source>
</evidence>
<dbReference type="Gene3D" id="4.10.240.10">
    <property type="entry name" value="Zn(2)-C6 fungal-type DNA-binding domain"/>
    <property type="match status" value="1"/>
</dbReference>
<feature type="region of interest" description="Disordered" evidence="8">
    <location>
        <begin position="144"/>
        <end position="208"/>
    </location>
</feature>
<dbReference type="PANTHER" id="PTHR47660">
    <property type="entry name" value="TRANSCRIPTION FACTOR WITH C2H2 AND ZN(2)-CYS(6) DNA BINDING DOMAIN (EUROFUNG)-RELATED-RELATED"/>
    <property type="match status" value="1"/>
</dbReference>
<dbReference type="InterPro" id="IPR013087">
    <property type="entry name" value="Znf_C2H2_type"/>
</dbReference>
<dbReference type="GO" id="GO:0000981">
    <property type="term" value="F:DNA-binding transcription factor activity, RNA polymerase II-specific"/>
    <property type="evidence" value="ECO:0007669"/>
    <property type="project" value="InterPro"/>
</dbReference>
<evidence type="ECO:0000256" key="8">
    <source>
        <dbReference type="SAM" id="MobiDB-lite"/>
    </source>
</evidence>
<dbReference type="InterPro" id="IPR007219">
    <property type="entry name" value="XnlR_reg_dom"/>
</dbReference>
<gene>
    <name evidence="11" type="ORF">BDV38DRAFT_291849</name>
</gene>
<dbReference type="AlphaFoldDB" id="A0A5N6SYD6"/>
<keyword evidence="4" id="KW-0238">DNA-binding</keyword>
<keyword evidence="12" id="KW-1185">Reference proteome</keyword>
<dbReference type="Pfam" id="PF04082">
    <property type="entry name" value="Fungal_trans"/>
    <property type="match status" value="1"/>
</dbReference>
<evidence type="ECO:0000256" key="1">
    <source>
        <dbReference type="ARBA" id="ARBA00022723"/>
    </source>
</evidence>
<feature type="domain" description="Zn(2)-C6 fungal-type" evidence="9">
    <location>
        <begin position="108"/>
        <end position="137"/>
    </location>
</feature>
<dbReference type="Gene3D" id="3.30.160.60">
    <property type="entry name" value="Classic Zinc Finger"/>
    <property type="match status" value="1"/>
</dbReference>
<dbReference type="InterPro" id="IPR036864">
    <property type="entry name" value="Zn2-C6_fun-type_DNA-bd_sf"/>
</dbReference>
<keyword evidence="7" id="KW-0863">Zinc-finger</keyword>
<dbReference type="SMART" id="SM00066">
    <property type="entry name" value="GAL4"/>
    <property type="match status" value="1"/>
</dbReference>
<evidence type="ECO:0000256" key="2">
    <source>
        <dbReference type="ARBA" id="ARBA00022833"/>
    </source>
</evidence>
<dbReference type="PROSITE" id="PS50048">
    <property type="entry name" value="ZN2_CY6_FUNGAL_2"/>
    <property type="match status" value="1"/>
</dbReference>
<dbReference type="RefSeq" id="XP_031914862.1">
    <property type="nucleotide sequence ID" value="XM_032061848.1"/>
</dbReference>
<sequence>MTSPYTSPRSAPCTRPLNRNLYQCGTCSQSFSRVDHLSRHVRSRKLPFVTLGCCISAARGSGECELYLSRDLLNRHSTLHNTDGDEPVSKKRRRNGCNNTILARASQACTACAEDHLRCDEEKPCKRCQRRNILCKVPPKQVDELSASPTIPEARHTSGGDTSSLYNPAPKPDITNDRSYQKSASPPAEVPAGNIWPQVPSHHTTIDPGVDVSASLTKDYPDLITPDSVEMLAAGLSLDNLNGVRTPRRLITFGLETDLDLSMVDLSFLETYNSRIPFQFDEHETPPSFSGSPLGDCAPGTSYSRPNDRSMQRLRWHFVPEPQDHGYAEHSNLLLPTHADQNSTPRNLIRMDSYSNAESLDLASRDKILSIFLSQMKHPISQATLSFPSVELLDLLIRYFLTSPTSNAKSWIHLATFTPKQTRPELLLAMAAMGAVLTPDPSLQKLGFAMQEVVRHQLPVVFESDNTMINNLELLQAYMLCLETGLWSGNNRKMEICESSRLPLVTILRRRGLFHHSAYPPVLIDSEDISDDLDSKWHSWVQQESFKRLVYNLLQHDAQLSMVLFTNPLLSYGEISLSIPCSRDLWSASSAQKWKELYSGRFTMGSTRIPTLLECIANLDLLECSKAVVDTTLSCLSILCAMWGMVWEYRQFSILLAAHSRYWDNGILMVSRYQELVKMLKYFHMGYKNESTLHLNLILMHMHMSLEDVQILATLEDPKKTSEFPPSIHSWSKSKECRQALWHAGQVIRELKSLPSQRLRDFMAVALYHASLTLWAYGMAIAHAAEDNAMSRPDSNGLNMENIIWLDGDDTDGVHRYIALERGIPALHGVQPHIASASLADPGAILELVLQIMHRNHYGEREPPLVENLVHLIEKLRDVSKYHAVQEHSDGLYMSV</sequence>
<dbReference type="GeneID" id="43646058"/>
<keyword evidence="6" id="KW-0539">Nucleus</keyword>
<evidence type="ECO:0000259" key="10">
    <source>
        <dbReference type="PROSITE" id="PS50157"/>
    </source>
</evidence>
<dbReference type="PANTHER" id="PTHR47660:SF7">
    <property type="entry name" value="TRANSCRIPTION FACTOR WITH C2H2 AND ZN(2)-CYS(6) DNA BINDING DOMAIN (EUROFUNG)"/>
    <property type="match status" value="1"/>
</dbReference>
<dbReference type="Pfam" id="PF00172">
    <property type="entry name" value="Zn_clus"/>
    <property type="match status" value="1"/>
</dbReference>
<reference evidence="11 12" key="1">
    <citation type="submission" date="2019-04" db="EMBL/GenBank/DDBJ databases">
        <title>Friends and foes A comparative genomics study of 23 Aspergillus species from section Flavi.</title>
        <authorList>
            <consortium name="DOE Joint Genome Institute"/>
            <person name="Kjaerbolling I."/>
            <person name="Vesth T."/>
            <person name="Frisvad J.C."/>
            <person name="Nybo J.L."/>
            <person name="Theobald S."/>
            <person name="Kildgaard S."/>
            <person name="Isbrandt T."/>
            <person name="Kuo A."/>
            <person name="Sato A."/>
            <person name="Lyhne E.K."/>
            <person name="Kogle M.E."/>
            <person name="Wiebenga A."/>
            <person name="Kun R.S."/>
            <person name="Lubbers R.J."/>
            <person name="Makela M.R."/>
            <person name="Barry K."/>
            <person name="Chovatia M."/>
            <person name="Clum A."/>
            <person name="Daum C."/>
            <person name="Haridas S."/>
            <person name="He G."/>
            <person name="LaButti K."/>
            <person name="Lipzen A."/>
            <person name="Mondo S."/>
            <person name="Riley R."/>
            <person name="Salamov A."/>
            <person name="Simmons B.A."/>
            <person name="Magnuson J.K."/>
            <person name="Henrissat B."/>
            <person name="Mortensen U.H."/>
            <person name="Larsen T.O."/>
            <person name="Devries R.P."/>
            <person name="Grigoriev I.V."/>
            <person name="Machida M."/>
            <person name="Baker S.E."/>
            <person name="Andersen M.R."/>
        </authorList>
    </citation>
    <scope>NUCLEOTIDE SEQUENCE [LARGE SCALE GENOMIC DNA]</scope>
    <source>
        <strain evidence="11 12">CBS 117625</strain>
    </source>
</reference>
<dbReference type="EMBL" id="ML743569">
    <property type="protein sequence ID" value="KAE8138799.1"/>
    <property type="molecule type" value="Genomic_DNA"/>
</dbReference>
<dbReference type="GO" id="GO:0003677">
    <property type="term" value="F:DNA binding"/>
    <property type="evidence" value="ECO:0007669"/>
    <property type="project" value="UniProtKB-KW"/>
</dbReference>
<dbReference type="PROSITE" id="PS50157">
    <property type="entry name" value="ZINC_FINGER_C2H2_2"/>
    <property type="match status" value="1"/>
</dbReference>
<dbReference type="PROSITE" id="PS00463">
    <property type="entry name" value="ZN2_CY6_FUNGAL_1"/>
    <property type="match status" value="1"/>
</dbReference>
<dbReference type="OrthoDB" id="40579at2759"/>
<dbReference type="CDD" id="cd00067">
    <property type="entry name" value="GAL4"/>
    <property type="match status" value="1"/>
</dbReference>
<evidence type="ECO:0000256" key="4">
    <source>
        <dbReference type="ARBA" id="ARBA00023125"/>
    </source>
</evidence>